<accession>A0ABQ9V941</accession>
<protein>
    <submittedName>
        <fullName evidence="2">Uncharacterized protein</fullName>
    </submittedName>
</protein>
<dbReference type="Proteomes" id="UP001266305">
    <property type="component" value="Unassembled WGS sequence"/>
</dbReference>
<evidence type="ECO:0000256" key="1">
    <source>
        <dbReference type="SAM" id="MobiDB-lite"/>
    </source>
</evidence>
<gene>
    <name evidence="2" type="ORF">P7K49_015214</name>
</gene>
<name>A0ABQ9V941_SAGOE</name>
<comment type="caution">
    <text evidence="2">The sequence shown here is derived from an EMBL/GenBank/DDBJ whole genome shotgun (WGS) entry which is preliminary data.</text>
</comment>
<feature type="non-terminal residue" evidence="2">
    <location>
        <position position="68"/>
    </location>
</feature>
<reference evidence="2 3" key="1">
    <citation type="submission" date="2023-05" db="EMBL/GenBank/DDBJ databases">
        <title>B98-5 Cell Line De Novo Hybrid Assembly: An Optical Mapping Approach.</title>
        <authorList>
            <person name="Kananen K."/>
            <person name="Auerbach J.A."/>
            <person name="Kautto E."/>
            <person name="Blachly J.S."/>
        </authorList>
    </citation>
    <scope>NUCLEOTIDE SEQUENCE [LARGE SCALE GENOMIC DNA]</scope>
    <source>
        <strain evidence="2">B95-8</strain>
        <tissue evidence="2">Cell line</tissue>
    </source>
</reference>
<evidence type="ECO:0000313" key="3">
    <source>
        <dbReference type="Proteomes" id="UP001266305"/>
    </source>
</evidence>
<dbReference type="EMBL" id="JASSZA010000007">
    <property type="protein sequence ID" value="KAK2105700.1"/>
    <property type="molecule type" value="Genomic_DNA"/>
</dbReference>
<feature type="region of interest" description="Disordered" evidence="1">
    <location>
        <begin position="48"/>
        <end position="68"/>
    </location>
</feature>
<feature type="compositionally biased region" description="Gly residues" evidence="1">
    <location>
        <begin position="59"/>
        <end position="68"/>
    </location>
</feature>
<proteinExistence type="predicted"/>
<keyword evidence="3" id="KW-1185">Reference proteome</keyword>
<organism evidence="2 3">
    <name type="scientific">Saguinus oedipus</name>
    <name type="common">Cotton-top tamarin</name>
    <name type="synonym">Oedipomidas oedipus</name>
    <dbReference type="NCBI Taxonomy" id="9490"/>
    <lineage>
        <taxon>Eukaryota</taxon>
        <taxon>Metazoa</taxon>
        <taxon>Chordata</taxon>
        <taxon>Craniata</taxon>
        <taxon>Vertebrata</taxon>
        <taxon>Euteleostomi</taxon>
        <taxon>Mammalia</taxon>
        <taxon>Eutheria</taxon>
        <taxon>Euarchontoglires</taxon>
        <taxon>Primates</taxon>
        <taxon>Haplorrhini</taxon>
        <taxon>Platyrrhini</taxon>
        <taxon>Cebidae</taxon>
        <taxon>Callitrichinae</taxon>
        <taxon>Saguinus</taxon>
    </lineage>
</organism>
<evidence type="ECO:0000313" key="2">
    <source>
        <dbReference type="EMBL" id="KAK2105700.1"/>
    </source>
</evidence>
<sequence>MDKDTAIPIAQGLRRELPAGMSPAVPLPLSAWPRTIQLSLQEQAACDPCPEALAPGEGPQSGGGSEEL</sequence>